<evidence type="ECO:0000256" key="1">
    <source>
        <dbReference type="SAM" id="MobiDB-lite"/>
    </source>
</evidence>
<gene>
    <name evidence="2" type="ORF">SAMN05216276_102920</name>
</gene>
<dbReference type="RefSeq" id="WP_179282213.1">
    <property type="nucleotide sequence ID" value="NZ_FZOD01000029.1"/>
</dbReference>
<accession>A0A239KWV1</accession>
<evidence type="ECO:0000313" key="3">
    <source>
        <dbReference type="Proteomes" id="UP000198282"/>
    </source>
</evidence>
<organism evidence="2 3">
    <name type="scientific">Streptosporangium subroseum</name>
    <dbReference type="NCBI Taxonomy" id="106412"/>
    <lineage>
        <taxon>Bacteria</taxon>
        <taxon>Bacillati</taxon>
        <taxon>Actinomycetota</taxon>
        <taxon>Actinomycetes</taxon>
        <taxon>Streptosporangiales</taxon>
        <taxon>Streptosporangiaceae</taxon>
        <taxon>Streptosporangium</taxon>
    </lineage>
</organism>
<protein>
    <submittedName>
        <fullName evidence="2">Uncharacterized protein</fullName>
    </submittedName>
</protein>
<name>A0A239KWV1_9ACTN</name>
<sequence length="52" mass="5294">MADLQHFIVDLPDSLAEGPGATKPGDDPTTYMTGEEGGGGYTTYAIGEEGCG</sequence>
<proteinExistence type="predicted"/>
<feature type="region of interest" description="Disordered" evidence="1">
    <location>
        <begin position="10"/>
        <end position="42"/>
    </location>
</feature>
<evidence type="ECO:0000313" key="2">
    <source>
        <dbReference type="EMBL" id="SNT22108.1"/>
    </source>
</evidence>
<keyword evidence="3" id="KW-1185">Reference proteome</keyword>
<dbReference type="Proteomes" id="UP000198282">
    <property type="component" value="Unassembled WGS sequence"/>
</dbReference>
<dbReference type="EMBL" id="FZOD01000029">
    <property type="protein sequence ID" value="SNT22108.1"/>
    <property type="molecule type" value="Genomic_DNA"/>
</dbReference>
<reference evidence="2 3" key="1">
    <citation type="submission" date="2017-06" db="EMBL/GenBank/DDBJ databases">
        <authorList>
            <person name="Kim H.J."/>
            <person name="Triplett B.A."/>
        </authorList>
    </citation>
    <scope>NUCLEOTIDE SEQUENCE [LARGE SCALE GENOMIC DNA]</scope>
    <source>
        <strain evidence="2 3">CGMCC 4.2132</strain>
    </source>
</reference>
<dbReference type="AlphaFoldDB" id="A0A239KWV1"/>